<dbReference type="Pfam" id="PF13403">
    <property type="entry name" value="Hint_2"/>
    <property type="match status" value="1"/>
</dbReference>
<dbReference type="InterPro" id="IPR028992">
    <property type="entry name" value="Hedgehog/Intein_dom"/>
</dbReference>
<evidence type="ECO:0000259" key="2">
    <source>
        <dbReference type="Pfam" id="PF13403"/>
    </source>
</evidence>
<name>A0ABM7Y166_9PROT</name>
<feature type="region of interest" description="Disordered" evidence="1">
    <location>
        <begin position="1"/>
        <end position="21"/>
    </location>
</feature>
<dbReference type="SUPFAM" id="SSF51294">
    <property type="entry name" value="Hedgehog/intein (Hint) domain"/>
    <property type="match status" value="1"/>
</dbReference>
<evidence type="ECO:0000256" key="1">
    <source>
        <dbReference type="SAM" id="MobiDB-lite"/>
    </source>
</evidence>
<dbReference type="Proteomes" id="UP000831327">
    <property type="component" value="Chromosome"/>
</dbReference>
<dbReference type="RefSeq" id="WP_244458818.1">
    <property type="nucleotide sequence ID" value="NZ_AP025637.1"/>
</dbReference>
<gene>
    <name evidence="3" type="ORF">Rmf_14820</name>
</gene>
<reference evidence="3 4" key="1">
    <citation type="journal article" date="2016" name="Microbes Environ.">
        <title>Phylogenetically diverse aerobic anoxygenic phototrophic bacteria isolated from epilithic biofilms in Tama river, Japan.</title>
        <authorList>
            <person name="Hirose S."/>
            <person name="Matsuura K."/>
            <person name="Haruta S."/>
        </authorList>
    </citation>
    <scope>NUCLEOTIDE SEQUENCE [LARGE SCALE GENOMIC DNA]</scope>
    <source>
        <strain evidence="3 4">S08</strain>
    </source>
</reference>
<keyword evidence="4" id="KW-1185">Reference proteome</keyword>
<organism evidence="3 4">
    <name type="scientific">Roseomonas fluvialis</name>
    <dbReference type="NCBI Taxonomy" id="1750527"/>
    <lineage>
        <taxon>Bacteria</taxon>
        <taxon>Pseudomonadati</taxon>
        <taxon>Pseudomonadota</taxon>
        <taxon>Alphaproteobacteria</taxon>
        <taxon>Acetobacterales</taxon>
        <taxon>Roseomonadaceae</taxon>
        <taxon>Roseomonas</taxon>
    </lineage>
</organism>
<evidence type="ECO:0000313" key="3">
    <source>
        <dbReference type="EMBL" id="BDG71553.1"/>
    </source>
</evidence>
<sequence>MPVTSVNAPVVNPADPAGTPPTVSIGVTNGAALTRFTLFARDENGIITAVAQEDRAYVGNGARTVTFNPNSIDDLPSGNYTFFVSADNLISPDITGPDSSPIFVCFLAGTAIRTPTGDVAIESLRPGDLVLTADGSAEPVLFVGRQTVSSRFGNAETRDPILIQAGALDENLPERDLRVSPHHAIVLDGVLCFAQALVNGSTIRQIPAPADTFEYFSLELARHDVIIAEGQPVESFCDHVPRERFSNHAEFVALFPHGREVGEMDLPHAKSRRQVPAATLARIDARAQAIGTAPDQAAA</sequence>
<evidence type="ECO:0000313" key="4">
    <source>
        <dbReference type="Proteomes" id="UP000831327"/>
    </source>
</evidence>
<dbReference type="EMBL" id="AP025637">
    <property type="protein sequence ID" value="BDG71553.1"/>
    <property type="molecule type" value="Genomic_DNA"/>
</dbReference>
<protein>
    <recommendedName>
        <fullName evidence="2">Hedgehog/Intein (Hint) domain-containing protein</fullName>
    </recommendedName>
</protein>
<accession>A0ABM7Y166</accession>
<dbReference type="InterPro" id="IPR036844">
    <property type="entry name" value="Hint_dom_sf"/>
</dbReference>
<proteinExistence type="predicted"/>
<dbReference type="Gene3D" id="2.170.16.10">
    <property type="entry name" value="Hedgehog/Intein (Hint) domain"/>
    <property type="match status" value="1"/>
</dbReference>
<feature type="domain" description="Hedgehog/Intein (Hint)" evidence="2">
    <location>
        <begin position="104"/>
        <end position="238"/>
    </location>
</feature>